<dbReference type="PANTHER" id="PTHR43313:SF1">
    <property type="entry name" value="3BETA-HYDROXYSTEROID DEHYDROGENASE DHS-16"/>
    <property type="match status" value="1"/>
</dbReference>
<dbReference type="PRINTS" id="PR00081">
    <property type="entry name" value="GDHRDH"/>
</dbReference>
<sequence length="328" mass="37509">MFQQIKDCMAFWSMIFFLLGFILFLCRKLENLIRSFKVGEIKEKRVLITGCDSGFGYQLAKRLDSKGLYVIALCLHDHSCTRLKSESSSKLRAFQVDVSKEEEIEQLKCLLREELEEKGLHALVNNAGISSSEAVAEIYWLKVGDFQEVFNVNVYPIVNFCKQFLPYLKRAKGRIVNMSSAAAKLADPIETSIPYLTSKYAMAAYSDSLRILLKLNNIPVSVHIIEPGMFRTNFMNSQEIMARIYKGLDRIQEKKLRKIFTDVANDQAKTLRERLERKFPPDSTPVIDCYENAILSIWPKKRSSVNASGSILLSYCPSWLSDDILLDI</sequence>
<keyword evidence="2" id="KW-1133">Transmembrane helix</keyword>
<evidence type="ECO:0000313" key="3">
    <source>
        <dbReference type="EMBL" id="CAD5121152.1"/>
    </source>
</evidence>
<dbReference type="Pfam" id="PF00106">
    <property type="entry name" value="adh_short"/>
    <property type="match status" value="1"/>
</dbReference>
<dbReference type="PANTHER" id="PTHR43313">
    <property type="entry name" value="SHORT-CHAIN DEHYDROGENASE/REDUCTASE FAMILY 9C"/>
    <property type="match status" value="1"/>
</dbReference>
<dbReference type="InterPro" id="IPR036291">
    <property type="entry name" value="NAD(P)-bd_dom_sf"/>
</dbReference>
<dbReference type="PRINTS" id="PR00080">
    <property type="entry name" value="SDRFAMILY"/>
</dbReference>
<comment type="caution">
    <text evidence="3">The sequence shown here is derived from an EMBL/GenBank/DDBJ whole genome shotgun (WGS) entry which is preliminary data.</text>
</comment>
<dbReference type="EMBL" id="CAJFCJ010000014">
    <property type="protein sequence ID" value="CAD5121152.1"/>
    <property type="molecule type" value="Genomic_DNA"/>
</dbReference>
<dbReference type="GO" id="GO:0016491">
    <property type="term" value="F:oxidoreductase activity"/>
    <property type="evidence" value="ECO:0007669"/>
    <property type="project" value="TreeGrafter"/>
</dbReference>
<keyword evidence="2" id="KW-0812">Transmembrane</keyword>
<keyword evidence="4" id="KW-1185">Reference proteome</keyword>
<evidence type="ECO:0000256" key="2">
    <source>
        <dbReference type="SAM" id="Phobius"/>
    </source>
</evidence>
<reference evidence="3 4" key="1">
    <citation type="submission" date="2020-08" db="EMBL/GenBank/DDBJ databases">
        <authorList>
            <person name="Hejnol A."/>
        </authorList>
    </citation>
    <scope>NUCLEOTIDE SEQUENCE [LARGE SCALE GENOMIC DNA]</scope>
</reference>
<evidence type="ECO:0000256" key="1">
    <source>
        <dbReference type="RuleBase" id="RU000363"/>
    </source>
</evidence>
<comment type="similarity">
    <text evidence="1">Belongs to the short-chain dehydrogenases/reductases (SDR) family.</text>
</comment>
<dbReference type="Gene3D" id="3.40.50.720">
    <property type="entry name" value="NAD(P)-binding Rossmann-like Domain"/>
    <property type="match status" value="1"/>
</dbReference>
<dbReference type="SUPFAM" id="SSF51735">
    <property type="entry name" value="NAD(P)-binding Rossmann-fold domains"/>
    <property type="match status" value="1"/>
</dbReference>
<accession>A0A7I8VZ03</accession>
<organism evidence="3 4">
    <name type="scientific">Dimorphilus gyrociliatus</name>
    <dbReference type="NCBI Taxonomy" id="2664684"/>
    <lineage>
        <taxon>Eukaryota</taxon>
        <taxon>Metazoa</taxon>
        <taxon>Spiralia</taxon>
        <taxon>Lophotrochozoa</taxon>
        <taxon>Annelida</taxon>
        <taxon>Polychaeta</taxon>
        <taxon>Polychaeta incertae sedis</taxon>
        <taxon>Dinophilidae</taxon>
        <taxon>Dimorphilus</taxon>
    </lineage>
</organism>
<proteinExistence type="inferred from homology"/>
<evidence type="ECO:0000313" key="4">
    <source>
        <dbReference type="Proteomes" id="UP000549394"/>
    </source>
</evidence>
<dbReference type="AlphaFoldDB" id="A0A7I8VZ03"/>
<dbReference type="InterPro" id="IPR002347">
    <property type="entry name" value="SDR_fam"/>
</dbReference>
<dbReference type="OrthoDB" id="5296at2759"/>
<dbReference type="Proteomes" id="UP000549394">
    <property type="component" value="Unassembled WGS sequence"/>
</dbReference>
<protein>
    <submittedName>
        <fullName evidence="3">DgyrCDS9690</fullName>
    </submittedName>
</protein>
<keyword evidence="2" id="KW-0472">Membrane</keyword>
<name>A0A7I8VZ03_9ANNE</name>
<gene>
    <name evidence="3" type="ORF">DGYR_LOCUS9143</name>
</gene>
<dbReference type="GO" id="GO:0008202">
    <property type="term" value="P:steroid metabolic process"/>
    <property type="evidence" value="ECO:0007669"/>
    <property type="project" value="TreeGrafter"/>
</dbReference>
<feature type="transmembrane region" description="Helical" evidence="2">
    <location>
        <begin position="7"/>
        <end position="25"/>
    </location>
</feature>